<reference evidence="1" key="1">
    <citation type="journal article" date="2014" name="Front. Microbiol.">
        <title>High frequency of phylogenetically diverse reductive dehalogenase-homologous genes in deep subseafloor sedimentary metagenomes.</title>
        <authorList>
            <person name="Kawai M."/>
            <person name="Futagami T."/>
            <person name="Toyoda A."/>
            <person name="Takaki Y."/>
            <person name="Nishi S."/>
            <person name="Hori S."/>
            <person name="Arai W."/>
            <person name="Tsubouchi T."/>
            <person name="Morono Y."/>
            <person name="Uchiyama I."/>
            <person name="Ito T."/>
            <person name="Fujiyama A."/>
            <person name="Inagaki F."/>
            <person name="Takami H."/>
        </authorList>
    </citation>
    <scope>NUCLEOTIDE SEQUENCE</scope>
    <source>
        <strain evidence="1">Expedition CK06-06</strain>
    </source>
</reference>
<feature type="non-terminal residue" evidence="1">
    <location>
        <position position="124"/>
    </location>
</feature>
<comment type="caution">
    <text evidence="1">The sequence shown here is derived from an EMBL/GenBank/DDBJ whole genome shotgun (WGS) entry which is preliminary data.</text>
</comment>
<sequence>MCNLKSKSKLKKTVIYKLCQKKGEHYYTIWSGMRIRVGEVKLTSNEARRNKSVALYVEYGIEDGIFYNELAVGRTSGFKSLKIIKKMRNQVFEWKEKEIKIIKLTVSGDIVIGDGVGLSYSSRI</sequence>
<protein>
    <submittedName>
        <fullName evidence="1">Uncharacterized protein</fullName>
    </submittedName>
</protein>
<name>X0X395_9ZZZZ</name>
<dbReference type="EMBL" id="BARS01043236">
    <property type="protein sequence ID" value="GAG37470.1"/>
    <property type="molecule type" value="Genomic_DNA"/>
</dbReference>
<organism evidence="1">
    <name type="scientific">marine sediment metagenome</name>
    <dbReference type="NCBI Taxonomy" id="412755"/>
    <lineage>
        <taxon>unclassified sequences</taxon>
        <taxon>metagenomes</taxon>
        <taxon>ecological metagenomes</taxon>
    </lineage>
</organism>
<gene>
    <name evidence="1" type="ORF">S01H1_65486</name>
</gene>
<evidence type="ECO:0000313" key="1">
    <source>
        <dbReference type="EMBL" id="GAG37470.1"/>
    </source>
</evidence>
<dbReference type="AlphaFoldDB" id="X0X395"/>
<proteinExistence type="predicted"/>
<accession>X0X395</accession>